<dbReference type="AlphaFoldDB" id="A0AA37TGW2"/>
<feature type="transmembrane region" description="Helical" evidence="1">
    <location>
        <begin position="224"/>
        <end position="240"/>
    </location>
</feature>
<reference evidence="3" key="1">
    <citation type="journal article" date="2019" name="Int. J. Syst. Evol. Microbiol.">
        <title>The Global Catalogue of Microorganisms (GCM) 10K type strain sequencing project: providing services to taxonomists for standard genome sequencing and annotation.</title>
        <authorList>
            <consortium name="The Broad Institute Genomics Platform"/>
            <consortium name="The Broad Institute Genome Sequencing Center for Infectious Disease"/>
            <person name="Wu L."/>
            <person name="Ma J."/>
        </authorList>
    </citation>
    <scope>NUCLEOTIDE SEQUENCE [LARGE SCALE GENOMIC DNA]</scope>
    <source>
        <strain evidence="3">NBRC 103632</strain>
    </source>
</reference>
<keyword evidence="3" id="KW-1185">Reference proteome</keyword>
<dbReference type="Proteomes" id="UP001157440">
    <property type="component" value="Unassembled WGS sequence"/>
</dbReference>
<feature type="transmembrane region" description="Helical" evidence="1">
    <location>
        <begin position="416"/>
        <end position="434"/>
    </location>
</feature>
<feature type="transmembrane region" description="Helical" evidence="1">
    <location>
        <begin position="188"/>
        <end position="212"/>
    </location>
</feature>
<evidence type="ECO:0000256" key="1">
    <source>
        <dbReference type="SAM" id="Phobius"/>
    </source>
</evidence>
<accession>A0AA37TGW2</accession>
<proteinExistence type="predicted"/>
<feature type="transmembrane region" description="Helical" evidence="1">
    <location>
        <begin position="108"/>
        <end position="126"/>
    </location>
</feature>
<keyword evidence="1" id="KW-0472">Membrane</keyword>
<dbReference type="RefSeq" id="WP_238196811.1">
    <property type="nucleotide sequence ID" value="NZ_BPQZ01000013.1"/>
</dbReference>
<evidence type="ECO:0000313" key="3">
    <source>
        <dbReference type="Proteomes" id="UP001157440"/>
    </source>
</evidence>
<sequence length="451" mass="48466">MGASSTLPASGMARAGRGWREADLVLLGLIFSAVLALLARDGILSSGVTYSDETEHLRRTMIFARIWRGELGSDLIASAYGGGIWPPLYPALMGALEAATGLGVPGLRLVNVALVFSGFAFFTRSIDDLRLRLLSLVVPACFLVGTTTYFQIRPENLAILLVGLACHTLVRGHLFHSARPDPAPPLRYAALGAITGLTCLTHAVFALCAAYLSVLAFLDLRRRWMFVAAFLAVAGPYFVVQNSLHTGLVLFATTAEENLARNNNPYLNSHPRGVADDLLFAEMERRYAAGDRVAYPKPRVVPDNRYEQWLHDENKRRIFKAIALDEIRADPAGALQRLGERVVGLLSGDACLDDGRYGCLVSAGVDRAAYAVLVALGLVGMFAAGRTELRRPGALSFLALCGVLLIPMVLTQGLVRHFVIVLLIGAYGGLMRLGESGRARPAALGDGRPGA</sequence>
<feature type="transmembrane region" description="Helical" evidence="1">
    <location>
        <begin position="132"/>
        <end position="150"/>
    </location>
</feature>
<name>A0AA37TGW2_9HYPH</name>
<dbReference type="EMBL" id="BSPL01000019">
    <property type="protein sequence ID" value="GLS71857.1"/>
    <property type="molecule type" value="Genomic_DNA"/>
</dbReference>
<evidence type="ECO:0000313" key="2">
    <source>
        <dbReference type="EMBL" id="GLS71857.1"/>
    </source>
</evidence>
<organism evidence="2 3">
    <name type="scientific">Methylobacterium tardum</name>
    <dbReference type="NCBI Taxonomy" id="374432"/>
    <lineage>
        <taxon>Bacteria</taxon>
        <taxon>Pseudomonadati</taxon>
        <taxon>Pseudomonadota</taxon>
        <taxon>Alphaproteobacteria</taxon>
        <taxon>Hyphomicrobiales</taxon>
        <taxon>Methylobacteriaceae</taxon>
        <taxon>Methylobacterium</taxon>
    </lineage>
</organism>
<feature type="transmembrane region" description="Helical" evidence="1">
    <location>
        <begin position="392"/>
        <end position="410"/>
    </location>
</feature>
<feature type="transmembrane region" description="Helical" evidence="1">
    <location>
        <begin position="368"/>
        <end position="385"/>
    </location>
</feature>
<keyword evidence="1" id="KW-1133">Transmembrane helix</keyword>
<gene>
    <name evidence="2" type="ORF">GCM10007890_38700</name>
</gene>
<protein>
    <submittedName>
        <fullName evidence="2">Uncharacterized protein</fullName>
    </submittedName>
</protein>
<keyword evidence="1" id="KW-0812">Transmembrane</keyword>
<comment type="caution">
    <text evidence="2">The sequence shown here is derived from an EMBL/GenBank/DDBJ whole genome shotgun (WGS) entry which is preliminary data.</text>
</comment>